<reference evidence="5 6" key="1">
    <citation type="submission" date="2018-04" db="EMBL/GenBank/DDBJ databases">
        <title>Genomic Encyclopedia of Archaeal and Bacterial Type Strains, Phase II (KMG-II): from individual species to whole genera.</title>
        <authorList>
            <person name="Goeker M."/>
        </authorList>
    </citation>
    <scope>NUCLEOTIDE SEQUENCE [LARGE SCALE GENOMIC DNA]</scope>
    <source>
        <strain evidence="5 6">DSM 29329</strain>
    </source>
</reference>
<keyword evidence="2" id="KW-0238">DNA-binding</keyword>
<dbReference type="SUPFAM" id="SSF46894">
    <property type="entry name" value="C-terminal effector domain of the bipartite response regulators"/>
    <property type="match status" value="1"/>
</dbReference>
<dbReference type="Gene3D" id="1.10.10.10">
    <property type="entry name" value="Winged helix-like DNA-binding domain superfamily/Winged helix DNA-binding domain"/>
    <property type="match status" value="1"/>
</dbReference>
<keyword evidence="6" id="KW-1185">Reference proteome</keyword>
<proteinExistence type="predicted"/>
<keyword evidence="3" id="KW-0804">Transcription</keyword>
<evidence type="ECO:0000256" key="2">
    <source>
        <dbReference type="ARBA" id="ARBA00023125"/>
    </source>
</evidence>
<dbReference type="AlphaFoldDB" id="A0A2T6ATH6"/>
<name>A0A2T6ATH6_9RHOB</name>
<dbReference type="InterPro" id="IPR016032">
    <property type="entry name" value="Sig_transdc_resp-reg_C-effctor"/>
</dbReference>
<dbReference type="InterPro" id="IPR036693">
    <property type="entry name" value="TF_LuxR_autoind-bd_dom_sf"/>
</dbReference>
<dbReference type="SUPFAM" id="SSF75516">
    <property type="entry name" value="Pheromone-binding domain of LuxR-like quorum-sensing transcription factors"/>
    <property type="match status" value="1"/>
</dbReference>
<dbReference type="GO" id="GO:0003677">
    <property type="term" value="F:DNA binding"/>
    <property type="evidence" value="ECO:0007669"/>
    <property type="project" value="UniProtKB-KW"/>
</dbReference>
<dbReference type="Pfam" id="PF00196">
    <property type="entry name" value="GerE"/>
    <property type="match status" value="1"/>
</dbReference>
<accession>A0A2T6ATH6</accession>
<comment type="caution">
    <text evidence="5">The sequence shown here is derived from an EMBL/GenBank/DDBJ whole genome shotgun (WGS) entry which is preliminary data.</text>
</comment>
<evidence type="ECO:0000259" key="4">
    <source>
        <dbReference type="SMART" id="SM00421"/>
    </source>
</evidence>
<sequence length="259" mass="28780">MSDTRYANLLIDTADRLAEARNGNESWEAIQAVAKRIGATAVNAGGVITLPNSAGLRTGTHPAWMRSSMEDTWLEEYQNAELYRHDPVLRSALRGLPPPSYYDVRAAHSLERTEPQLAPLHDGLLRHDYRFVLAHMWYEKNLGKCIVLGCSTDPRDLFGPGTERAFSTISAMLAMRLQPPDDGVGEASAFGIDWLMPNPQEFDVLCYLARGLNEAEVAERLEISLTEVRRRVRNVAHKMGAETPDQTLALALSRGLLPL</sequence>
<dbReference type="InterPro" id="IPR000792">
    <property type="entry name" value="Tscrpt_reg_LuxR_C"/>
</dbReference>
<evidence type="ECO:0000313" key="5">
    <source>
        <dbReference type="EMBL" id="PTX47125.1"/>
    </source>
</evidence>
<dbReference type="InterPro" id="IPR005143">
    <property type="entry name" value="TF_LuxR_autoind-bd_dom"/>
</dbReference>
<dbReference type="Gene3D" id="3.30.450.80">
    <property type="entry name" value="Transcription factor LuxR-like, autoinducer-binding domain"/>
    <property type="match status" value="1"/>
</dbReference>
<dbReference type="OrthoDB" id="7692966at2"/>
<dbReference type="EMBL" id="QBKN01000013">
    <property type="protein sequence ID" value="PTX47125.1"/>
    <property type="molecule type" value="Genomic_DNA"/>
</dbReference>
<dbReference type="Pfam" id="PF03472">
    <property type="entry name" value="Autoind_bind"/>
    <property type="match status" value="1"/>
</dbReference>
<dbReference type="Proteomes" id="UP000244069">
    <property type="component" value="Unassembled WGS sequence"/>
</dbReference>
<dbReference type="GO" id="GO:0006355">
    <property type="term" value="P:regulation of DNA-templated transcription"/>
    <property type="evidence" value="ECO:0007669"/>
    <property type="project" value="InterPro"/>
</dbReference>
<dbReference type="RefSeq" id="WP_107976590.1">
    <property type="nucleotide sequence ID" value="NZ_BMEZ01000010.1"/>
</dbReference>
<dbReference type="SMART" id="SM00421">
    <property type="entry name" value="HTH_LUXR"/>
    <property type="match status" value="1"/>
</dbReference>
<gene>
    <name evidence="5" type="ORF">C8N44_1139</name>
</gene>
<evidence type="ECO:0000256" key="1">
    <source>
        <dbReference type="ARBA" id="ARBA00023015"/>
    </source>
</evidence>
<evidence type="ECO:0000256" key="3">
    <source>
        <dbReference type="ARBA" id="ARBA00023163"/>
    </source>
</evidence>
<organism evidence="5 6">
    <name type="scientific">Allosediminivita pacifica</name>
    <dbReference type="NCBI Taxonomy" id="1267769"/>
    <lineage>
        <taxon>Bacteria</taxon>
        <taxon>Pseudomonadati</taxon>
        <taxon>Pseudomonadota</taxon>
        <taxon>Alphaproteobacteria</taxon>
        <taxon>Rhodobacterales</taxon>
        <taxon>Paracoccaceae</taxon>
        <taxon>Allosediminivita</taxon>
    </lineage>
</organism>
<dbReference type="InterPro" id="IPR036388">
    <property type="entry name" value="WH-like_DNA-bd_sf"/>
</dbReference>
<feature type="domain" description="HTH luxR-type" evidence="4">
    <location>
        <begin position="194"/>
        <end position="251"/>
    </location>
</feature>
<evidence type="ECO:0000313" key="6">
    <source>
        <dbReference type="Proteomes" id="UP000244069"/>
    </source>
</evidence>
<keyword evidence="1" id="KW-0805">Transcription regulation</keyword>
<protein>
    <submittedName>
        <fullName evidence="5">Autoinducer binding domain-containing protein</fullName>
    </submittedName>
</protein>